<evidence type="ECO:0000256" key="4">
    <source>
        <dbReference type="ARBA" id="ARBA00022475"/>
    </source>
</evidence>
<dbReference type="Gene3D" id="1.10.3470.10">
    <property type="entry name" value="ABC transporter involved in vitamin B12 uptake, BtuC"/>
    <property type="match status" value="2"/>
</dbReference>
<reference evidence="10 11" key="1">
    <citation type="journal article" date="2018" name="Syst. Appl. Microbiol.">
        <title>Agrobacterium rosae sp. nov., isolated from galls on different agricultural crops.</title>
        <authorList>
            <person name="Kuzmanovic N."/>
            <person name="Pulawska J."/>
            <person name="Smalla K."/>
            <person name="Nesme X."/>
        </authorList>
    </citation>
    <scope>NUCLEOTIDE SEQUENCE [LARGE SCALE GENOMIC DNA]</scope>
    <source>
        <strain evidence="10 11">NCPPB 1650</strain>
    </source>
</reference>
<evidence type="ECO:0000256" key="3">
    <source>
        <dbReference type="ARBA" id="ARBA00022448"/>
    </source>
</evidence>
<reference evidence="9 12" key="2">
    <citation type="journal article" date="2023" name="Phytobiomes J">
        <title>Deciphering the key players within the bacterial microbiota associated with aerial crown gall tumors on rhododendron: Insights into the gallobiome.</title>
        <authorList>
            <person name="Kuzmanovic N."/>
            <person name="Nesme J."/>
            <person name="Wolf J."/>
            <person name="Neumann-Schaal M."/>
            <person name="Petersen J."/>
            <person name="Fernandez-Gnecco G."/>
            <person name="Sproeer C."/>
            <person name="Bunk B."/>
            <person name="Overmann J."/>
            <person name="Sorensen S.J."/>
            <person name="Idczak E."/>
            <person name="Smalla K."/>
        </authorList>
    </citation>
    <scope>NUCLEOTIDE SEQUENCE [LARGE SCALE GENOMIC DNA]</scope>
    <source>
        <strain evidence="9">Rho-14.1</strain>
        <strain evidence="12">rho-14.1</strain>
    </source>
</reference>
<dbReference type="NCBIfam" id="NF007866">
    <property type="entry name" value="PRK10577.1-2"/>
    <property type="match status" value="1"/>
</dbReference>
<organism evidence="10 11">
    <name type="scientific">Agrobacterium rosae</name>
    <dbReference type="NCBI Taxonomy" id="1972867"/>
    <lineage>
        <taxon>Bacteria</taxon>
        <taxon>Pseudomonadati</taxon>
        <taxon>Pseudomonadota</taxon>
        <taxon>Alphaproteobacteria</taxon>
        <taxon>Hyphomicrobiales</taxon>
        <taxon>Rhizobiaceae</taxon>
        <taxon>Rhizobium/Agrobacterium group</taxon>
        <taxon>Agrobacterium</taxon>
    </lineage>
</organism>
<feature type="transmembrane region" description="Helical" evidence="8">
    <location>
        <begin position="140"/>
        <end position="161"/>
    </location>
</feature>
<feature type="transmembrane region" description="Helical" evidence="8">
    <location>
        <begin position="565"/>
        <end position="590"/>
    </location>
</feature>
<feature type="transmembrane region" description="Helical" evidence="8">
    <location>
        <begin position="86"/>
        <end position="109"/>
    </location>
</feature>
<comment type="similarity">
    <text evidence="2">Belongs to the binding-protein-dependent transport system permease family. FecCD subfamily.</text>
</comment>
<evidence type="ECO:0000313" key="9">
    <source>
        <dbReference type="EMBL" id="MDX8332329.1"/>
    </source>
</evidence>
<dbReference type="GO" id="GO:0022857">
    <property type="term" value="F:transmembrane transporter activity"/>
    <property type="evidence" value="ECO:0007669"/>
    <property type="project" value="InterPro"/>
</dbReference>
<protein>
    <submittedName>
        <fullName evidence="10">Fe(3+)-hydroxamate ABC transporter permease FhuB</fullName>
    </submittedName>
</protein>
<sequence>MNGIQRDNLGPAVVSVMLLCGGCLASWLLVQPALSEATLHNYDIQRMVLYYSTLPRLATAVLAGGALALSGALFQQVLRNPLADPTTLGVSAGANLALILVSLFIPGLLGAGRDVVALLGSSVAAAIVVGFGARRGFSPYSLVLAGLVLSLWCGGLAAILTYLNQRYLASLFIWGAGSLSQQSWVIPLSLSWKIAVIALICALVMRPLSLLDLGESSSAALGVRLVRLRIVVVGCAVTLAAFVTSAVGVIGFIGLVAPTLARLTGARRPMQLIIWSPIIGAGLLLLADSVLQLTAGGLGDFLPTGAVTAIFGSPLLLALLPRLKIRHRLQPVVSRPRPRKWNTKSLAVVAFTGILVLLIVSLFVGRGPAGGWTFLSGEYVDDILAIRAPKVFAALASGAMLGVAGSILQRLTGNEMASPEVLGISAGATFGVAIALFVIAPGFSGQFVFAVGGAVSVLTVILLSSRQSNFAPERILLAGIALSAMVDAVVGILSSTGDPRAVLLMRWMSGSTYLVSGTTAAAEVAIGAVLIAAALGARRWLNILPLGPATSTAVGMPLAKSRLALFGLAGLMTAAATLTVGPLSFVGLMGPHLAREAGVTRALPQMIGAAVIGGGLMVAADFIGRTIAAPYQIPAGLVSALVGAPFLMFLLSRR</sequence>
<gene>
    <name evidence="9" type="primary">fhuB</name>
    <name evidence="10" type="ORF">CPJ18_25635</name>
    <name evidence="9" type="ORF">RMS29_24285</name>
</gene>
<dbReference type="EMBL" id="JAVRAD010000016">
    <property type="protein sequence ID" value="MDX8332329.1"/>
    <property type="molecule type" value="Genomic_DNA"/>
</dbReference>
<dbReference type="GO" id="GO:0005886">
    <property type="term" value="C:plasma membrane"/>
    <property type="evidence" value="ECO:0007669"/>
    <property type="project" value="UniProtKB-SubCell"/>
</dbReference>
<evidence type="ECO:0000256" key="5">
    <source>
        <dbReference type="ARBA" id="ARBA00022692"/>
    </source>
</evidence>
<feature type="transmembrane region" description="Helical" evidence="8">
    <location>
        <begin position="420"/>
        <end position="440"/>
    </location>
</feature>
<dbReference type="Proteomes" id="UP000237447">
    <property type="component" value="Unassembled WGS sequence"/>
</dbReference>
<feature type="transmembrane region" description="Helical" evidence="8">
    <location>
        <begin position="602"/>
        <end position="623"/>
    </location>
</feature>
<feature type="transmembrane region" description="Helical" evidence="8">
    <location>
        <begin position="54"/>
        <end position="74"/>
    </location>
</feature>
<feature type="transmembrane region" description="Helical" evidence="8">
    <location>
        <begin position="475"/>
        <end position="493"/>
    </location>
</feature>
<keyword evidence="6 8" id="KW-1133">Transmembrane helix</keyword>
<feature type="transmembrane region" description="Helical" evidence="8">
    <location>
        <begin position="341"/>
        <end position="364"/>
    </location>
</feature>
<feature type="transmembrane region" description="Helical" evidence="8">
    <location>
        <begin position="446"/>
        <end position="463"/>
    </location>
</feature>
<dbReference type="SUPFAM" id="SSF81345">
    <property type="entry name" value="ABC transporter involved in vitamin B12 uptake, BtuC"/>
    <property type="match status" value="2"/>
</dbReference>
<dbReference type="InterPro" id="IPR000522">
    <property type="entry name" value="ABC_transptr_permease_BtuC"/>
</dbReference>
<dbReference type="InterPro" id="IPR037294">
    <property type="entry name" value="ABC_BtuC-like"/>
</dbReference>
<feature type="transmembrane region" description="Helical" evidence="8">
    <location>
        <begin position="513"/>
        <end position="533"/>
    </location>
</feature>
<dbReference type="GeneID" id="86882651"/>
<evidence type="ECO:0000256" key="6">
    <source>
        <dbReference type="ARBA" id="ARBA00022989"/>
    </source>
</evidence>
<comment type="subcellular location">
    <subcellularLocation>
        <location evidence="1">Cell membrane</location>
        <topology evidence="1">Multi-pass membrane protein</topology>
    </subcellularLocation>
</comment>
<dbReference type="Pfam" id="PF01032">
    <property type="entry name" value="FecCD"/>
    <property type="match status" value="2"/>
</dbReference>
<evidence type="ECO:0000313" key="12">
    <source>
        <dbReference type="Proteomes" id="UP001277561"/>
    </source>
</evidence>
<evidence type="ECO:0000256" key="2">
    <source>
        <dbReference type="ARBA" id="ARBA00007935"/>
    </source>
</evidence>
<dbReference type="PANTHER" id="PTHR30472:SF37">
    <property type="entry name" value="FE(3+) DICITRATE TRANSPORT SYSTEM PERMEASE PROTEIN FECD-RELATED"/>
    <property type="match status" value="1"/>
</dbReference>
<dbReference type="PANTHER" id="PTHR30472">
    <property type="entry name" value="FERRIC ENTEROBACTIN TRANSPORT SYSTEM PERMEASE PROTEIN"/>
    <property type="match status" value="1"/>
</dbReference>
<proteinExistence type="inferred from homology"/>
<accession>A0AAE5RSZ6</accession>
<feature type="transmembrane region" description="Helical" evidence="8">
    <location>
        <begin position="301"/>
        <end position="320"/>
    </location>
</feature>
<feature type="transmembrane region" description="Helical" evidence="8">
    <location>
        <begin position="192"/>
        <end position="210"/>
    </location>
</feature>
<dbReference type="Proteomes" id="UP001277561">
    <property type="component" value="Unassembled WGS sequence"/>
</dbReference>
<keyword evidence="4" id="KW-1003">Cell membrane</keyword>
<name>A0AAE5RSZ6_9HYPH</name>
<keyword evidence="5 8" id="KW-0812">Transmembrane</keyword>
<dbReference type="AlphaFoldDB" id="A0AAE5RSZ6"/>
<keyword evidence="3" id="KW-0813">Transport</keyword>
<feature type="transmembrane region" description="Helical" evidence="8">
    <location>
        <begin position="272"/>
        <end position="295"/>
    </location>
</feature>
<dbReference type="RefSeq" id="WP_103660400.1">
    <property type="nucleotide sequence ID" value="NZ_CP192765.1"/>
</dbReference>
<dbReference type="CDD" id="cd06550">
    <property type="entry name" value="TM_ABC_iron-siderophores_like"/>
    <property type="match status" value="2"/>
</dbReference>
<keyword evidence="12" id="KW-1185">Reference proteome</keyword>
<evidence type="ECO:0000256" key="1">
    <source>
        <dbReference type="ARBA" id="ARBA00004651"/>
    </source>
</evidence>
<feature type="transmembrane region" description="Helical" evidence="8">
    <location>
        <begin position="384"/>
        <end position="408"/>
    </location>
</feature>
<evidence type="ECO:0000313" key="10">
    <source>
        <dbReference type="EMBL" id="POO48527.1"/>
    </source>
</evidence>
<evidence type="ECO:0000313" key="11">
    <source>
        <dbReference type="Proteomes" id="UP000237447"/>
    </source>
</evidence>
<evidence type="ECO:0000256" key="7">
    <source>
        <dbReference type="ARBA" id="ARBA00023136"/>
    </source>
</evidence>
<feature type="transmembrane region" description="Helical" evidence="8">
    <location>
        <begin position="12"/>
        <end position="34"/>
    </location>
</feature>
<comment type="caution">
    <text evidence="10">The sequence shown here is derived from an EMBL/GenBank/DDBJ whole genome shotgun (WGS) entry which is preliminary data.</text>
</comment>
<feature type="transmembrane region" description="Helical" evidence="8">
    <location>
        <begin position="629"/>
        <end position="651"/>
    </location>
</feature>
<keyword evidence="7 8" id="KW-0472">Membrane</keyword>
<dbReference type="GO" id="GO:0033214">
    <property type="term" value="P:siderophore-iron import into cell"/>
    <property type="evidence" value="ECO:0007669"/>
    <property type="project" value="TreeGrafter"/>
</dbReference>
<evidence type="ECO:0000256" key="8">
    <source>
        <dbReference type="SAM" id="Phobius"/>
    </source>
</evidence>
<dbReference type="EMBL" id="NXEJ01000014">
    <property type="protein sequence ID" value="POO48527.1"/>
    <property type="molecule type" value="Genomic_DNA"/>
</dbReference>
<feature type="transmembrane region" description="Helical" evidence="8">
    <location>
        <begin position="540"/>
        <end position="559"/>
    </location>
</feature>
<feature type="transmembrane region" description="Helical" evidence="8">
    <location>
        <begin position="115"/>
        <end position="133"/>
    </location>
</feature>
<feature type="transmembrane region" description="Helical" evidence="8">
    <location>
        <begin position="230"/>
        <end position="260"/>
    </location>
</feature>